<evidence type="ECO:0000313" key="3">
    <source>
        <dbReference type="EMBL" id="KAF9530975.1"/>
    </source>
</evidence>
<dbReference type="Proteomes" id="UP000807306">
    <property type="component" value="Unassembled WGS sequence"/>
</dbReference>
<dbReference type="AlphaFoldDB" id="A0A9P6JSX5"/>
<dbReference type="OrthoDB" id="9991317at2759"/>
<feature type="chain" id="PRO_5040159024" evidence="1">
    <location>
        <begin position="27"/>
        <end position="755"/>
    </location>
</feature>
<keyword evidence="4" id="KW-1185">Reference proteome</keyword>
<keyword evidence="1" id="KW-0732">Signal</keyword>
<reference evidence="3" key="1">
    <citation type="submission" date="2020-11" db="EMBL/GenBank/DDBJ databases">
        <authorList>
            <consortium name="DOE Joint Genome Institute"/>
            <person name="Ahrendt S."/>
            <person name="Riley R."/>
            <person name="Andreopoulos W."/>
            <person name="Labutti K."/>
            <person name="Pangilinan J."/>
            <person name="Ruiz-Duenas F.J."/>
            <person name="Barrasa J.M."/>
            <person name="Sanchez-Garcia M."/>
            <person name="Camarero S."/>
            <person name="Miyauchi S."/>
            <person name="Serrano A."/>
            <person name="Linde D."/>
            <person name="Babiker R."/>
            <person name="Drula E."/>
            <person name="Ayuso-Fernandez I."/>
            <person name="Pacheco R."/>
            <person name="Padilla G."/>
            <person name="Ferreira P."/>
            <person name="Barriuso J."/>
            <person name="Kellner H."/>
            <person name="Castanera R."/>
            <person name="Alfaro M."/>
            <person name="Ramirez L."/>
            <person name="Pisabarro A.G."/>
            <person name="Kuo A."/>
            <person name="Tritt A."/>
            <person name="Lipzen A."/>
            <person name="He G."/>
            <person name="Yan M."/>
            <person name="Ng V."/>
            <person name="Cullen D."/>
            <person name="Martin F."/>
            <person name="Rosso M.-N."/>
            <person name="Henrissat B."/>
            <person name="Hibbett D."/>
            <person name="Martinez A.T."/>
            <person name="Grigoriev I.V."/>
        </authorList>
    </citation>
    <scope>NUCLEOTIDE SEQUENCE</scope>
    <source>
        <strain evidence="3">CBS 506.95</strain>
    </source>
</reference>
<gene>
    <name evidence="3" type="ORF">CPB83DRAFT_849957</name>
</gene>
<organism evidence="3 4">
    <name type="scientific">Crepidotus variabilis</name>
    <dbReference type="NCBI Taxonomy" id="179855"/>
    <lineage>
        <taxon>Eukaryota</taxon>
        <taxon>Fungi</taxon>
        <taxon>Dikarya</taxon>
        <taxon>Basidiomycota</taxon>
        <taxon>Agaricomycotina</taxon>
        <taxon>Agaricomycetes</taxon>
        <taxon>Agaricomycetidae</taxon>
        <taxon>Agaricales</taxon>
        <taxon>Agaricineae</taxon>
        <taxon>Crepidotaceae</taxon>
        <taxon>Crepidotus</taxon>
    </lineage>
</organism>
<evidence type="ECO:0000259" key="2">
    <source>
        <dbReference type="Pfam" id="PF12770"/>
    </source>
</evidence>
<name>A0A9P6JSX5_9AGAR</name>
<feature type="signal peptide" evidence="1">
    <location>
        <begin position="1"/>
        <end position="26"/>
    </location>
</feature>
<dbReference type="EMBL" id="MU157837">
    <property type="protein sequence ID" value="KAF9530975.1"/>
    <property type="molecule type" value="Genomic_DNA"/>
</dbReference>
<evidence type="ECO:0000313" key="4">
    <source>
        <dbReference type="Proteomes" id="UP000807306"/>
    </source>
</evidence>
<sequence>MPTRRWHNSLRLFALALELRLNGESSVPIPNDKLLKHPEMAAEDLIASGIDICLFNFESEAICLLHISDVVRSLASDCSKHPGYLMISLDIYLRDLHLQRHPFDEGKVNEYYALMDEWSIERARLREGINLVVQNLAAGLPSGLEQPPLAIYHYRATTSKPTKFGSHSHSCVLSYYPTKVLKIEPEEQDDEEKLLSPSAKTSLQKEEHHYPTWPVNLLYPFNNPDENRTQLPSTILPFIQQLSQPGVSQQLFAMPLSERTMQIYIRSLRAQTQILDGDVSMLTESLIRQNAKGIYWGPEDVLLGSRLEKLKENTPHFARLGPLQTLIARGPERCLELLEVARSLFWSKLLRLRMPFDDFPLPDQLKEELKLVAEELAHCKAQSDQTASQEEAKKQYDLERRFDYLLADARRVPGSEKLLMPKTYDQLLEAAEAGPVVMLIGSDSTYAALIIRRNGVDSIFLDKLTETVLDGMITGLNKATNAARGAMMDDHLTEIHEGSEGGDSEEGRGVKKKVAAKPPTYVDFLEQMWHTIVWPIMISLRQDLICSETCRQRLWWCPTGKLAFLPIHAAGINFGLPTMESTSKYVVSSYTPTLSALLDTRSHHKTIQSSLRSEDLRALILAQPTTKDHDDLPMTLKELEFLETIIPSRHLIHIGDAESSLSNTNVNRTVSEAIYCLAETTILHLACHGHQDRADPLSSGFQLKDGRLTVSHLIRNSTPNAYLAFLSACESASNDFSVPDESLNLAAAMLYAGLV</sequence>
<dbReference type="InterPro" id="IPR024983">
    <property type="entry name" value="CHAT_dom"/>
</dbReference>
<feature type="domain" description="CHAT" evidence="2">
    <location>
        <begin position="541"/>
        <end position="754"/>
    </location>
</feature>
<protein>
    <submittedName>
        <fullName evidence="3">CHAT domain-containing protein</fullName>
    </submittedName>
</protein>
<accession>A0A9P6JSX5</accession>
<proteinExistence type="predicted"/>
<comment type="caution">
    <text evidence="3">The sequence shown here is derived from an EMBL/GenBank/DDBJ whole genome shotgun (WGS) entry which is preliminary data.</text>
</comment>
<dbReference type="Pfam" id="PF12770">
    <property type="entry name" value="CHAT"/>
    <property type="match status" value="1"/>
</dbReference>
<evidence type="ECO:0000256" key="1">
    <source>
        <dbReference type="SAM" id="SignalP"/>
    </source>
</evidence>